<comment type="caution">
    <text evidence="21">The sequence shown here is derived from an EMBL/GenBank/DDBJ whole genome shotgun (WGS) entry which is preliminary data.</text>
</comment>
<dbReference type="GO" id="GO:0051073">
    <property type="term" value="F:adenosylcobinamide-GDP ribazoletransferase activity"/>
    <property type="evidence" value="ECO:0007669"/>
    <property type="project" value="UniProtKB-EC"/>
</dbReference>
<evidence type="ECO:0000256" key="4">
    <source>
        <dbReference type="ARBA" id="ARBA00010561"/>
    </source>
</evidence>
<dbReference type="EMBL" id="JATAAI010000043">
    <property type="protein sequence ID" value="KAK1733947.1"/>
    <property type="molecule type" value="Genomic_DNA"/>
</dbReference>
<evidence type="ECO:0000256" key="9">
    <source>
        <dbReference type="ARBA" id="ARBA00022679"/>
    </source>
</evidence>
<evidence type="ECO:0000256" key="1">
    <source>
        <dbReference type="ARBA" id="ARBA00001946"/>
    </source>
</evidence>
<gene>
    <name evidence="21" type="ORF">QTG54_015474</name>
</gene>
<evidence type="ECO:0000256" key="5">
    <source>
        <dbReference type="ARBA" id="ARBA00013200"/>
    </source>
</evidence>
<dbReference type="InterPro" id="IPR003805">
    <property type="entry name" value="CobS"/>
</dbReference>
<comment type="function">
    <text evidence="14">Joins adenosylcobinamide-GDP and alpha-ribazole to generate adenosylcobalamin (Ado-cobalamin). Also synthesizes adenosylcobalamin 5'-phosphate from adenosylcobinamide-GDP and alpha-ribazole 5'-phosphate.</text>
</comment>
<organism evidence="21 22">
    <name type="scientific">Skeletonema marinoi</name>
    <dbReference type="NCBI Taxonomy" id="267567"/>
    <lineage>
        <taxon>Eukaryota</taxon>
        <taxon>Sar</taxon>
        <taxon>Stramenopiles</taxon>
        <taxon>Ochrophyta</taxon>
        <taxon>Bacillariophyta</taxon>
        <taxon>Coscinodiscophyceae</taxon>
        <taxon>Thalassiosirophycidae</taxon>
        <taxon>Thalassiosirales</taxon>
        <taxon>Skeletonemataceae</taxon>
        <taxon>Skeletonema</taxon>
        <taxon>Skeletonema marinoi-dohrnii complex</taxon>
    </lineage>
</organism>
<evidence type="ECO:0000256" key="6">
    <source>
        <dbReference type="ARBA" id="ARBA00015850"/>
    </source>
</evidence>
<dbReference type="HAMAP" id="MF_00719">
    <property type="entry name" value="CobS"/>
    <property type="match status" value="1"/>
</dbReference>
<proteinExistence type="inferred from homology"/>
<keyword evidence="8" id="KW-0169">Cobalamin biosynthesis</keyword>
<evidence type="ECO:0000256" key="18">
    <source>
        <dbReference type="ARBA" id="ARBA00049504"/>
    </source>
</evidence>
<dbReference type="GO" id="GO:0008818">
    <property type="term" value="F:cobalamin 5'-phosphate synthase activity"/>
    <property type="evidence" value="ECO:0007669"/>
    <property type="project" value="InterPro"/>
</dbReference>
<feature type="region of interest" description="Disordered" evidence="19">
    <location>
        <begin position="377"/>
        <end position="397"/>
    </location>
</feature>
<evidence type="ECO:0000313" key="21">
    <source>
        <dbReference type="EMBL" id="KAK1733947.1"/>
    </source>
</evidence>
<dbReference type="Proteomes" id="UP001224775">
    <property type="component" value="Unassembled WGS sequence"/>
</dbReference>
<keyword evidence="7" id="KW-1003">Cell membrane</keyword>
<comment type="pathway">
    <text evidence="3">Cofactor biosynthesis; adenosylcobalamin biosynthesis; adenosylcobalamin from cob(II)yrinate a,c-diamide: step 7/7.</text>
</comment>
<protein>
    <recommendedName>
        <fullName evidence="6">Adenosylcobinamide-GDP ribazoletransferase</fullName>
        <ecNumber evidence="5">2.7.8.26</ecNumber>
    </recommendedName>
    <alternativeName>
        <fullName evidence="16">Cobalamin synthase</fullName>
    </alternativeName>
    <alternativeName>
        <fullName evidence="15">Cobalamin-5'-phosphate synthase</fullName>
    </alternativeName>
</protein>
<feature type="transmembrane region" description="Helical" evidence="20">
    <location>
        <begin position="92"/>
        <end position="112"/>
    </location>
</feature>
<evidence type="ECO:0000256" key="7">
    <source>
        <dbReference type="ARBA" id="ARBA00022475"/>
    </source>
</evidence>
<feature type="region of interest" description="Disordered" evidence="19">
    <location>
        <begin position="1"/>
        <end position="23"/>
    </location>
</feature>
<keyword evidence="11" id="KW-0460">Magnesium</keyword>
<evidence type="ECO:0000256" key="16">
    <source>
        <dbReference type="ARBA" id="ARBA00032853"/>
    </source>
</evidence>
<keyword evidence="9 21" id="KW-0808">Transferase</keyword>
<feature type="transmembrane region" description="Helical" evidence="20">
    <location>
        <begin position="118"/>
        <end position="138"/>
    </location>
</feature>
<keyword evidence="12 20" id="KW-1133">Transmembrane helix</keyword>
<feature type="transmembrane region" description="Helical" evidence="20">
    <location>
        <begin position="51"/>
        <end position="71"/>
    </location>
</feature>
<keyword evidence="13 20" id="KW-0472">Membrane</keyword>
<evidence type="ECO:0000256" key="3">
    <source>
        <dbReference type="ARBA" id="ARBA00004663"/>
    </source>
</evidence>
<comment type="subcellular location">
    <subcellularLocation>
        <location evidence="2">Cell membrane</location>
        <topology evidence="2">Multi-pass membrane protein</topology>
    </subcellularLocation>
</comment>
<feature type="transmembrane region" description="Helical" evidence="20">
    <location>
        <begin position="293"/>
        <end position="318"/>
    </location>
</feature>
<evidence type="ECO:0000256" key="13">
    <source>
        <dbReference type="ARBA" id="ARBA00023136"/>
    </source>
</evidence>
<dbReference type="PANTHER" id="PTHR34148">
    <property type="entry name" value="ADENOSYLCOBINAMIDE-GDP RIBAZOLETRANSFERASE"/>
    <property type="match status" value="1"/>
</dbReference>
<reference evidence="21" key="1">
    <citation type="submission" date="2023-06" db="EMBL/GenBank/DDBJ databases">
        <title>Survivors Of The Sea: Transcriptome response of Skeletonema marinoi to long-term dormancy.</title>
        <authorList>
            <person name="Pinder M.I.M."/>
            <person name="Kourtchenko O."/>
            <person name="Robertson E.K."/>
            <person name="Larsson T."/>
            <person name="Maumus F."/>
            <person name="Osuna-Cruz C.M."/>
            <person name="Vancaester E."/>
            <person name="Stenow R."/>
            <person name="Vandepoele K."/>
            <person name="Ploug H."/>
            <person name="Bruchert V."/>
            <person name="Godhe A."/>
            <person name="Topel M."/>
        </authorList>
    </citation>
    <scope>NUCLEOTIDE SEQUENCE</scope>
    <source>
        <strain evidence="21">R05AC</strain>
    </source>
</reference>
<evidence type="ECO:0000256" key="17">
    <source>
        <dbReference type="ARBA" id="ARBA00048623"/>
    </source>
</evidence>
<comment type="catalytic activity">
    <reaction evidence="17">
        <text>alpha-ribazole + adenosylcob(III)inamide-GDP = adenosylcob(III)alamin + GMP + H(+)</text>
        <dbReference type="Rhea" id="RHEA:16049"/>
        <dbReference type="ChEBI" id="CHEBI:10329"/>
        <dbReference type="ChEBI" id="CHEBI:15378"/>
        <dbReference type="ChEBI" id="CHEBI:18408"/>
        <dbReference type="ChEBI" id="CHEBI:58115"/>
        <dbReference type="ChEBI" id="CHEBI:60487"/>
        <dbReference type="EC" id="2.7.8.26"/>
    </reaction>
</comment>
<feature type="transmembrane region" description="Helical" evidence="20">
    <location>
        <begin position="261"/>
        <end position="287"/>
    </location>
</feature>
<evidence type="ECO:0000256" key="20">
    <source>
        <dbReference type="SAM" id="Phobius"/>
    </source>
</evidence>
<evidence type="ECO:0000256" key="19">
    <source>
        <dbReference type="SAM" id="MobiDB-lite"/>
    </source>
</evidence>
<evidence type="ECO:0000256" key="10">
    <source>
        <dbReference type="ARBA" id="ARBA00022692"/>
    </source>
</evidence>
<evidence type="ECO:0000256" key="2">
    <source>
        <dbReference type="ARBA" id="ARBA00004651"/>
    </source>
</evidence>
<evidence type="ECO:0000256" key="12">
    <source>
        <dbReference type="ARBA" id="ARBA00022989"/>
    </source>
</evidence>
<name>A0AAD9D4X8_9STRA</name>
<evidence type="ECO:0000256" key="15">
    <source>
        <dbReference type="ARBA" id="ARBA00032605"/>
    </source>
</evidence>
<feature type="compositionally biased region" description="Polar residues" evidence="19">
    <location>
        <begin position="1"/>
        <end position="19"/>
    </location>
</feature>
<evidence type="ECO:0000256" key="14">
    <source>
        <dbReference type="ARBA" id="ARBA00025228"/>
    </source>
</evidence>
<dbReference type="AlphaFoldDB" id="A0AAD9D4X8"/>
<keyword evidence="10 20" id="KW-0812">Transmembrane</keyword>
<evidence type="ECO:0000313" key="22">
    <source>
        <dbReference type="Proteomes" id="UP001224775"/>
    </source>
</evidence>
<dbReference type="PANTHER" id="PTHR34148:SF1">
    <property type="entry name" value="ADENOSYLCOBINAMIDE-GDP RIBAZOLETRANSFERASE"/>
    <property type="match status" value="1"/>
</dbReference>
<evidence type="ECO:0000256" key="8">
    <source>
        <dbReference type="ARBA" id="ARBA00022573"/>
    </source>
</evidence>
<comment type="cofactor">
    <cofactor evidence="1">
        <name>Mg(2+)</name>
        <dbReference type="ChEBI" id="CHEBI:18420"/>
    </cofactor>
</comment>
<keyword evidence="22" id="KW-1185">Reference proteome</keyword>
<evidence type="ECO:0000256" key="11">
    <source>
        <dbReference type="ARBA" id="ARBA00022842"/>
    </source>
</evidence>
<comment type="similarity">
    <text evidence="4">Belongs to the CobS family.</text>
</comment>
<dbReference type="GO" id="GO:0005886">
    <property type="term" value="C:plasma membrane"/>
    <property type="evidence" value="ECO:0007669"/>
    <property type="project" value="UniProtKB-SubCell"/>
</dbReference>
<dbReference type="Pfam" id="PF02654">
    <property type="entry name" value="CobS"/>
    <property type="match status" value="1"/>
</dbReference>
<sequence length="397" mass="43055">MTEESSTATSDGESRTTVLSPGIVESRNQTNRTQISAEIKDFLAGTTNGGWGILALMKSEFRTFFTIWMFITRLPSPSWVDLHPGYLMMGMSYFPIAGSVLGLMYAVVFDFVNVSLDLPSSIAASFLVSMGLYMTGCFHEDGLADSADGLGGGWSKSQILKIMTDSRVGTFGCAALGMFLLIKVQLLGALGASHWQLYDCSGAGPAIIVSQTIARLSAPYLIRTRDYIAEVGPKSPFYIFMVEAKYLVSWGRLVIATSFSLALACVMYGPIVSTVLITVVLLVAHLMGNKGDYLLGGVMGDFLGSTICVCEIAALTFISARSGIIATYLSICDEFDGEGFQLSNVYQNSSIRATFHFVLLSLALKGWLTFVGPPDMYDREENKEDKDTTSDSKDKDN</sequence>
<dbReference type="EC" id="2.7.8.26" evidence="5"/>
<comment type="catalytic activity">
    <reaction evidence="18">
        <text>alpha-ribazole 5'-phosphate + adenosylcob(III)inamide-GDP = adenosylcob(III)alamin 5'-phosphate + GMP + H(+)</text>
        <dbReference type="Rhea" id="RHEA:23560"/>
        <dbReference type="ChEBI" id="CHEBI:15378"/>
        <dbReference type="ChEBI" id="CHEBI:57918"/>
        <dbReference type="ChEBI" id="CHEBI:58115"/>
        <dbReference type="ChEBI" id="CHEBI:60487"/>
        <dbReference type="ChEBI" id="CHEBI:60493"/>
        <dbReference type="EC" id="2.7.8.26"/>
    </reaction>
</comment>
<accession>A0AAD9D4X8</accession>